<accession>A0A6M7WZ40</accession>
<protein>
    <submittedName>
        <fullName evidence="2">Uncharacterized protein</fullName>
    </submittedName>
</protein>
<gene>
    <name evidence="2" type="ORF">EB235_31275</name>
</gene>
<sequence>MTSAAKFHANGEAGELRARLRPAGAHAPKMVGQTAGPFDVPADTGKGSSLREALVTGLLVIYPTVATVAAIVAGLFLASANGT</sequence>
<organism evidence="2 3">
    <name type="scientific">Mesorhizobium loti R88b</name>
    <dbReference type="NCBI Taxonomy" id="935548"/>
    <lineage>
        <taxon>Bacteria</taxon>
        <taxon>Pseudomonadati</taxon>
        <taxon>Pseudomonadota</taxon>
        <taxon>Alphaproteobacteria</taxon>
        <taxon>Hyphomicrobiales</taxon>
        <taxon>Phyllobacteriaceae</taxon>
        <taxon>Mesorhizobium</taxon>
    </lineage>
</organism>
<evidence type="ECO:0000256" key="1">
    <source>
        <dbReference type="SAM" id="Phobius"/>
    </source>
</evidence>
<keyword evidence="1" id="KW-0812">Transmembrane</keyword>
<keyword evidence="1" id="KW-1133">Transmembrane helix</keyword>
<evidence type="ECO:0000313" key="2">
    <source>
        <dbReference type="EMBL" id="QKD05414.1"/>
    </source>
</evidence>
<dbReference type="RefSeq" id="WP_027033633.1">
    <property type="nucleotide sequence ID" value="NZ_CP033367.1"/>
</dbReference>
<keyword evidence="1" id="KW-0472">Membrane</keyword>
<dbReference type="EMBL" id="CP033367">
    <property type="protein sequence ID" value="QKD05414.1"/>
    <property type="molecule type" value="Genomic_DNA"/>
</dbReference>
<feature type="transmembrane region" description="Helical" evidence="1">
    <location>
        <begin position="53"/>
        <end position="78"/>
    </location>
</feature>
<dbReference type="AlphaFoldDB" id="A0A6M7WZ40"/>
<proteinExistence type="predicted"/>
<dbReference type="Proteomes" id="UP000503017">
    <property type="component" value="Chromosome"/>
</dbReference>
<name>A0A6M7WZ40_RHILI</name>
<evidence type="ECO:0000313" key="3">
    <source>
        <dbReference type="Proteomes" id="UP000503017"/>
    </source>
</evidence>
<reference evidence="2 3" key="1">
    <citation type="submission" date="2018-10" db="EMBL/GenBank/DDBJ databases">
        <authorList>
            <person name="Perry B.J."/>
            <person name="Sullivan J.T."/>
            <person name="Murphy R.J.T."/>
            <person name="Ramsay J.P."/>
            <person name="Ronson C.W."/>
        </authorList>
    </citation>
    <scope>NUCLEOTIDE SEQUENCE [LARGE SCALE GENOMIC DNA]</scope>
    <source>
        <strain evidence="2 3">R88b</strain>
    </source>
</reference>